<dbReference type="Proteomes" id="UP000199452">
    <property type="component" value="Unassembled WGS sequence"/>
</dbReference>
<dbReference type="InterPro" id="IPR042099">
    <property type="entry name" value="ANL_N_sf"/>
</dbReference>
<dbReference type="AlphaFoldDB" id="A0A1G6GR74"/>
<accession>A0A1G6GR74</accession>
<dbReference type="PROSITE" id="PS00455">
    <property type="entry name" value="AMP_BINDING"/>
    <property type="match status" value="1"/>
</dbReference>
<dbReference type="SUPFAM" id="SSF56801">
    <property type="entry name" value="Acetyl-CoA synthetase-like"/>
    <property type="match status" value="1"/>
</dbReference>
<dbReference type="Pfam" id="PF00501">
    <property type="entry name" value="AMP-binding"/>
    <property type="match status" value="1"/>
</dbReference>
<dbReference type="OrthoDB" id="9803968at2"/>
<reference evidence="6 7" key="1">
    <citation type="submission" date="2016-09" db="EMBL/GenBank/DDBJ databases">
        <authorList>
            <person name="Capua I."/>
            <person name="De Benedictis P."/>
            <person name="Joannis T."/>
            <person name="Lombin L.H."/>
            <person name="Cattoli G."/>
        </authorList>
    </citation>
    <scope>NUCLEOTIDE SEQUENCE [LARGE SCALE GENOMIC DNA]</scope>
    <source>
        <strain evidence="6 7">A7P-90m</strain>
    </source>
</reference>
<keyword evidence="1" id="KW-0547">Nucleotide-binding</keyword>
<keyword evidence="2" id="KW-0067">ATP-binding</keyword>
<dbReference type="GO" id="GO:0005524">
    <property type="term" value="F:ATP binding"/>
    <property type="evidence" value="ECO:0007669"/>
    <property type="project" value="UniProtKB-KW"/>
</dbReference>
<dbReference type="InterPro" id="IPR000873">
    <property type="entry name" value="AMP-dep_synth/lig_dom"/>
</dbReference>
<evidence type="ECO:0000256" key="3">
    <source>
        <dbReference type="ARBA" id="ARBA00024484"/>
    </source>
</evidence>
<dbReference type="GO" id="GO:0016020">
    <property type="term" value="C:membrane"/>
    <property type="evidence" value="ECO:0007669"/>
    <property type="project" value="TreeGrafter"/>
</dbReference>
<dbReference type="PANTHER" id="PTHR43272">
    <property type="entry name" value="LONG-CHAIN-FATTY-ACID--COA LIGASE"/>
    <property type="match status" value="1"/>
</dbReference>
<name>A0A1G6GR74_9BACT</name>
<keyword evidence="7" id="KW-1185">Reference proteome</keyword>
<organism evidence="6 7">
    <name type="scientific">Williamwhitmania taraxaci</name>
    <dbReference type="NCBI Taxonomy" id="1640674"/>
    <lineage>
        <taxon>Bacteria</taxon>
        <taxon>Pseudomonadati</taxon>
        <taxon>Bacteroidota</taxon>
        <taxon>Bacteroidia</taxon>
        <taxon>Bacteroidales</taxon>
        <taxon>Williamwhitmaniaceae</taxon>
        <taxon>Williamwhitmania</taxon>
    </lineage>
</organism>
<evidence type="ECO:0000313" key="7">
    <source>
        <dbReference type="Proteomes" id="UP000199452"/>
    </source>
</evidence>
<sequence length="545" mass="60802">MSKITLNNLAEAFCHSSRTYSNKSFLNNDLGITITYSEAEERSLAISEQLRNIGIGKNDKVAIIAENSPFWPIAYFAIMLSDATAVPILPEFSASDIAALLQHSEAKAIFVSNKQLLKLDTASTLPIFEISDNGIIPLKNQQKSVNRRHSENVTLSDIASIIYTSGTTGTPKGVMLTHDNFLQNVEGCYAVQDVNSTDVFLSILPLAHAYEFTIGFLLPMISGSTIHYLSKPPAVTNLLPALISIRPTTMLTVPLIMEKIFKNSIKPKLTSNKVSSAIYGTAIGRKLLHYLAGIELKKKFGGRIRFFGIGGAKLDLETERFLNEAKFPYSIGYGMTEASPLLAGSPPRETKLYSTGLPVKNLELQIINPDPKTGIGEIWARGRSVMAGYFKQPELTDNIITKDGWLKTGDLGKQNKKGYLYICGRLRNIILGANGENIYPEDIEALLNRHTLVEESLVYEFKGKLIASVHLNYEQIEKQYNEFKQVAQNLQREYEDKKNEILKELQIYVNSRVNRSSQLTVVMDNGNPFEKTPTLKIKRYLYTTV</sequence>
<comment type="catalytic activity">
    <reaction evidence="3">
        <text>a long-chain fatty acid + ATP + CoA = a long-chain fatty acyl-CoA + AMP + diphosphate</text>
        <dbReference type="Rhea" id="RHEA:15421"/>
        <dbReference type="ChEBI" id="CHEBI:30616"/>
        <dbReference type="ChEBI" id="CHEBI:33019"/>
        <dbReference type="ChEBI" id="CHEBI:57287"/>
        <dbReference type="ChEBI" id="CHEBI:57560"/>
        <dbReference type="ChEBI" id="CHEBI:83139"/>
        <dbReference type="ChEBI" id="CHEBI:456215"/>
        <dbReference type="EC" id="6.2.1.3"/>
    </reaction>
    <physiologicalReaction direction="left-to-right" evidence="3">
        <dbReference type="Rhea" id="RHEA:15422"/>
    </physiologicalReaction>
</comment>
<evidence type="ECO:0000256" key="4">
    <source>
        <dbReference type="SAM" id="Coils"/>
    </source>
</evidence>
<dbReference type="InterPro" id="IPR045851">
    <property type="entry name" value="AMP-bd_C_sf"/>
</dbReference>
<dbReference type="InterPro" id="IPR020845">
    <property type="entry name" value="AMP-binding_CS"/>
</dbReference>
<dbReference type="Gene3D" id="3.40.50.12780">
    <property type="entry name" value="N-terminal domain of ligase-like"/>
    <property type="match status" value="1"/>
</dbReference>
<protein>
    <submittedName>
        <fullName evidence="6">Long-chain acyl-CoA synthetase</fullName>
    </submittedName>
</protein>
<keyword evidence="4" id="KW-0175">Coiled coil</keyword>
<feature type="coiled-coil region" evidence="4">
    <location>
        <begin position="473"/>
        <end position="507"/>
    </location>
</feature>
<evidence type="ECO:0000256" key="2">
    <source>
        <dbReference type="ARBA" id="ARBA00022840"/>
    </source>
</evidence>
<evidence type="ECO:0000256" key="1">
    <source>
        <dbReference type="ARBA" id="ARBA00022741"/>
    </source>
</evidence>
<gene>
    <name evidence="6" type="ORF">SAMN05216323_100359</name>
</gene>
<dbReference type="EMBL" id="FMYP01000003">
    <property type="protein sequence ID" value="SDB84517.1"/>
    <property type="molecule type" value="Genomic_DNA"/>
</dbReference>
<dbReference type="GO" id="GO:0004467">
    <property type="term" value="F:long-chain fatty acid-CoA ligase activity"/>
    <property type="evidence" value="ECO:0007669"/>
    <property type="project" value="UniProtKB-EC"/>
</dbReference>
<dbReference type="RefSeq" id="WP_092434707.1">
    <property type="nucleotide sequence ID" value="NZ_FMYP01000003.1"/>
</dbReference>
<evidence type="ECO:0000313" key="6">
    <source>
        <dbReference type="EMBL" id="SDB84517.1"/>
    </source>
</evidence>
<dbReference type="PANTHER" id="PTHR43272:SF33">
    <property type="entry name" value="AMP-BINDING DOMAIN-CONTAINING PROTEIN-RELATED"/>
    <property type="match status" value="1"/>
</dbReference>
<feature type="domain" description="AMP-dependent synthetase/ligase" evidence="5">
    <location>
        <begin position="16"/>
        <end position="390"/>
    </location>
</feature>
<evidence type="ECO:0000259" key="5">
    <source>
        <dbReference type="Pfam" id="PF00501"/>
    </source>
</evidence>
<dbReference type="STRING" id="1640674.SAMN05216323_100359"/>
<dbReference type="Gene3D" id="3.30.300.30">
    <property type="match status" value="1"/>
</dbReference>
<proteinExistence type="predicted"/>